<gene>
    <name evidence="4" type="ORF">H480_28996</name>
</gene>
<proteinExistence type="predicted"/>
<evidence type="ECO:0000259" key="3">
    <source>
        <dbReference type="Pfam" id="PF20028"/>
    </source>
</evidence>
<name>R1G0B4_9PSEU</name>
<evidence type="ECO:0000259" key="2">
    <source>
        <dbReference type="Pfam" id="PF19956"/>
    </source>
</evidence>
<accession>R1G0B4</accession>
<dbReference type="InterPro" id="IPR045450">
    <property type="entry name" value="VMAP_C"/>
</dbReference>
<feature type="domain" description="vWA-MoxR associated protein middle region 0" evidence="1">
    <location>
        <begin position="91"/>
        <end position="191"/>
    </location>
</feature>
<evidence type="ECO:0000259" key="1">
    <source>
        <dbReference type="Pfam" id="PF19916"/>
    </source>
</evidence>
<dbReference type="InterPro" id="IPR045555">
    <property type="entry name" value="VMAP-M0"/>
</dbReference>
<dbReference type="RefSeq" id="WP_003103436.1">
    <property type="nucleotide sequence ID" value="NZ_AOUO01000451.1"/>
</dbReference>
<feature type="domain" description="vWA-MoxR associated protein C-terminal" evidence="3">
    <location>
        <begin position="217"/>
        <end position="453"/>
    </location>
</feature>
<dbReference type="Pfam" id="PF20028">
    <property type="entry name" value="VMAP-C"/>
    <property type="match status" value="1"/>
</dbReference>
<evidence type="ECO:0000313" key="5">
    <source>
        <dbReference type="Proteomes" id="UP000014139"/>
    </source>
</evidence>
<dbReference type="eggNOG" id="ENOG5032TJ5">
    <property type="taxonomic scope" value="Bacteria"/>
</dbReference>
<dbReference type="Proteomes" id="UP000014139">
    <property type="component" value="Unassembled WGS sequence"/>
</dbReference>
<sequence>MDVLVEAGFADDRSIRSLMLGELRAALKVPFAISDQLTARDQLIEIVNICSRVDDGMAILAAVLELMRPGTPEYAEVHRLVSALPVHDVVPEAEQERLRRWLAGFTPSGLVAAARRAARNSAPPPKFEDAWAAFCFLADFNAAPGELPPALIFVELIATECAETRRGPLRDWTNGQARRYRLDTALDELRAELAQTRRQGGKLHLMIVVQPDGIEPDRYLVCSWRQDEPDEWPPPCGDCVLVRAPDLEDHVDDLVVQAERAWSGRAADVVLEFVLPRSLLNIPVHRWATERRSGDPQPLFLTYPIVVRSLERMTSRQWHRRWRVRWSALMTDPSMERVYFCQDKDTEEQLRLGAILSDQQWVMMVLSESPPARPIPGHDQLFTAFRAGLPALVWHPSAGSDVLREVVAWLVGGDRLGDLPARTQESRQAVFQGRQVPFDIDVFRDLVVLWDDPSRLVFLGDDVPDPSEQGGFGDNRAS</sequence>
<dbReference type="Pfam" id="PF19916">
    <property type="entry name" value="VMAP-M0"/>
    <property type="match status" value="1"/>
</dbReference>
<dbReference type="EMBL" id="AOUO01000451">
    <property type="protein sequence ID" value="EOD64993.1"/>
    <property type="molecule type" value="Genomic_DNA"/>
</dbReference>
<comment type="caution">
    <text evidence="4">The sequence shown here is derived from an EMBL/GenBank/DDBJ whole genome shotgun (WGS) entry which is preliminary data.</text>
</comment>
<organism evidence="4 5">
    <name type="scientific">Amycolatopsis vancoresmycina DSM 44592</name>
    <dbReference type="NCBI Taxonomy" id="1292037"/>
    <lineage>
        <taxon>Bacteria</taxon>
        <taxon>Bacillati</taxon>
        <taxon>Actinomycetota</taxon>
        <taxon>Actinomycetes</taxon>
        <taxon>Pseudonocardiales</taxon>
        <taxon>Pseudonocardiaceae</taxon>
        <taxon>Amycolatopsis</taxon>
    </lineage>
</organism>
<feature type="domain" description="Effector-associated" evidence="2">
    <location>
        <begin position="1"/>
        <end position="81"/>
    </location>
</feature>
<protein>
    <submittedName>
        <fullName evidence="4">Uncharacterized protein</fullName>
    </submittedName>
</protein>
<reference evidence="4 5" key="1">
    <citation type="submission" date="2013-02" db="EMBL/GenBank/DDBJ databases">
        <title>Draft genome sequence of Amycolatopsis vancoresmycina strain DSM 44592T.</title>
        <authorList>
            <person name="Kumar S."/>
            <person name="Kaur N."/>
            <person name="Kaur C."/>
            <person name="Raghava G.P.S."/>
            <person name="Mayilraj S."/>
        </authorList>
    </citation>
    <scope>NUCLEOTIDE SEQUENCE [LARGE SCALE GENOMIC DNA]</scope>
    <source>
        <strain evidence="4 5">DSM 44592</strain>
    </source>
</reference>
<dbReference type="Pfam" id="PF19956">
    <property type="entry name" value="EAD2"/>
    <property type="match status" value="1"/>
</dbReference>
<dbReference type="InterPro" id="IPR045431">
    <property type="entry name" value="EAD2"/>
</dbReference>
<dbReference type="PATRIC" id="fig|1292037.4.peg.5465"/>
<evidence type="ECO:0000313" key="4">
    <source>
        <dbReference type="EMBL" id="EOD64993.1"/>
    </source>
</evidence>
<keyword evidence="5" id="KW-1185">Reference proteome</keyword>
<dbReference type="AlphaFoldDB" id="R1G0B4"/>